<gene>
    <name evidence="3" type="ORF">MGLY_12850</name>
</gene>
<evidence type="ECO:0000313" key="3">
    <source>
        <dbReference type="EMBL" id="QGP91936.1"/>
    </source>
</evidence>
<protein>
    <submittedName>
        <fullName evidence="3">S4 domain protein</fullName>
    </submittedName>
</protein>
<dbReference type="AlphaFoldDB" id="A0A6I5ZQE6"/>
<dbReference type="CDD" id="cd00165">
    <property type="entry name" value="S4"/>
    <property type="match status" value="1"/>
</dbReference>
<evidence type="ECO:0000256" key="1">
    <source>
        <dbReference type="PROSITE-ProRule" id="PRU00182"/>
    </source>
</evidence>
<accession>A0A6I5ZQE6</accession>
<dbReference type="SMART" id="SM00363">
    <property type="entry name" value="S4"/>
    <property type="match status" value="1"/>
</dbReference>
<dbReference type="Gene3D" id="3.10.290.10">
    <property type="entry name" value="RNA-binding S4 domain"/>
    <property type="match status" value="1"/>
</dbReference>
<sequence>MPHPAGKDQYRTGKQPARCLKGLIMPSKNVPITTPSIRLDQFLKWAGIAATGGQAKAMIAGGLVRVNGQTEKRRSHPIGPGDEVEVKGDSYKLTAAPVD</sequence>
<dbReference type="InterPro" id="IPR036986">
    <property type="entry name" value="S4_RNA-bd_sf"/>
</dbReference>
<proteinExistence type="predicted"/>
<evidence type="ECO:0000313" key="4">
    <source>
        <dbReference type="Proteomes" id="UP000425916"/>
    </source>
</evidence>
<dbReference type="Proteomes" id="UP000425916">
    <property type="component" value="Chromosome"/>
</dbReference>
<dbReference type="Pfam" id="PF13275">
    <property type="entry name" value="S4_2"/>
    <property type="match status" value="1"/>
</dbReference>
<reference evidence="3 4" key="1">
    <citation type="submission" date="2019-11" db="EMBL/GenBank/DDBJ databases">
        <title>Genome sequence of Moorella glycerini DSM11254.</title>
        <authorList>
            <person name="Poehlein A."/>
            <person name="Boeer T."/>
            <person name="Daniel R."/>
        </authorList>
    </citation>
    <scope>NUCLEOTIDE SEQUENCE [LARGE SCALE GENOMIC DNA]</scope>
    <source>
        <strain evidence="3 4">DSM 11254</strain>
    </source>
</reference>
<dbReference type="SUPFAM" id="SSF55174">
    <property type="entry name" value="Alpha-L RNA-binding motif"/>
    <property type="match status" value="1"/>
</dbReference>
<feature type="domain" description="RNA-binding S4" evidence="2">
    <location>
        <begin position="37"/>
        <end position="99"/>
    </location>
</feature>
<keyword evidence="4" id="KW-1185">Reference proteome</keyword>
<evidence type="ECO:0000259" key="2">
    <source>
        <dbReference type="SMART" id="SM00363"/>
    </source>
</evidence>
<dbReference type="EMBL" id="CP046244">
    <property type="protein sequence ID" value="QGP91936.1"/>
    <property type="molecule type" value="Genomic_DNA"/>
</dbReference>
<organism evidence="3 4">
    <name type="scientific">Neomoorella glycerini</name>
    <dbReference type="NCBI Taxonomy" id="55779"/>
    <lineage>
        <taxon>Bacteria</taxon>
        <taxon>Bacillati</taxon>
        <taxon>Bacillota</taxon>
        <taxon>Clostridia</taxon>
        <taxon>Neomoorellales</taxon>
        <taxon>Neomoorellaceae</taxon>
        <taxon>Neomoorella</taxon>
    </lineage>
</organism>
<keyword evidence="1" id="KW-0694">RNA-binding</keyword>
<dbReference type="InterPro" id="IPR002942">
    <property type="entry name" value="S4_RNA-bd"/>
</dbReference>
<name>A0A6I5ZQE6_9FIRM</name>
<dbReference type="GO" id="GO:0003723">
    <property type="term" value="F:RNA binding"/>
    <property type="evidence" value="ECO:0007669"/>
    <property type="project" value="UniProtKB-KW"/>
</dbReference>
<dbReference type="PROSITE" id="PS50889">
    <property type="entry name" value="S4"/>
    <property type="match status" value="1"/>
</dbReference>